<evidence type="ECO:0000313" key="3">
    <source>
        <dbReference type="EMBL" id="GFH62738.1"/>
    </source>
</evidence>
<evidence type="ECO:0000256" key="2">
    <source>
        <dbReference type="SAM" id="SignalP"/>
    </source>
</evidence>
<feature type="signal peptide" evidence="2">
    <location>
        <begin position="1"/>
        <end position="28"/>
    </location>
</feature>
<keyword evidence="2" id="KW-0732">Signal</keyword>
<sequence length="101" mass="11510">MQKMSRLWMWITCSALTLTVFMPTVAMAAAKRADVVIVADTRFLGDGLLYWWAEMYNESHLAFAIMTMLIIPVLGCILGFTADFFMNMIGIDLKKRELAEH</sequence>
<proteinExistence type="predicted"/>
<dbReference type="AlphaFoldDB" id="A0A6L2R579"/>
<keyword evidence="1" id="KW-1133">Transmembrane helix</keyword>
<dbReference type="EMBL" id="BLLL01000004">
    <property type="protein sequence ID" value="GFH62738.1"/>
    <property type="molecule type" value="Genomic_DNA"/>
</dbReference>
<dbReference type="NCBIfam" id="NF040783">
    <property type="entry name" value="DVU0150_fam"/>
    <property type="match status" value="1"/>
</dbReference>
<dbReference type="Proteomes" id="UP000505077">
    <property type="component" value="Unassembled WGS sequence"/>
</dbReference>
<evidence type="ECO:0000256" key="1">
    <source>
        <dbReference type="SAM" id="Phobius"/>
    </source>
</evidence>
<name>A0A6L2R579_9BACT</name>
<accession>A0A6L2R579</accession>
<comment type="caution">
    <text evidence="3">The sequence shown here is derived from an EMBL/GenBank/DDBJ whole genome shotgun (WGS) entry which is preliminary data.</text>
</comment>
<protein>
    <submittedName>
        <fullName evidence="3">Uncharacterized protein</fullName>
    </submittedName>
</protein>
<feature type="chain" id="PRO_5026822073" evidence="2">
    <location>
        <begin position="29"/>
        <end position="101"/>
    </location>
</feature>
<evidence type="ECO:0000313" key="4">
    <source>
        <dbReference type="Proteomes" id="UP000505077"/>
    </source>
</evidence>
<keyword evidence="1" id="KW-0812">Transmembrane</keyword>
<gene>
    <name evidence="3" type="ORF">ZNDK_0509</name>
</gene>
<dbReference type="InterPro" id="IPR054622">
    <property type="entry name" value="DVU0150-like"/>
</dbReference>
<keyword evidence="1" id="KW-0472">Membrane</keyword>
<reference evidence="3 4" key="1">
    <citation type="journal article" date="2020" name="ISME J.">
        <title>Parallel Reductive Genome Evolution in Desulfovibrio Ectosymbionts Independently Acquired by Trichonympha Protists in the Termite Gut.</title>
        <authorList>
            <person name="Takeuchi M."/>
            <person name="Kuwahara H."/>
            <person name="Murakami T."/>
            <person name="Takahashi K."/>
            <person name="Kajitani R."/>
            <person name="Toyoda A."/>
            <person name="Itoh T."/>
            <person name="Ohkuma M."/>
            <person name="Hongoh Y."/>
        </authorList>
    </citation>
    <scope>NUCLEOTIDE SEQUENCE [LARGE SCALE GENOMIC DNA]</scope>
    <source>
        <strain evidence="3">ZnDsv-02</strain>
    </source>
</reference>
<organism evidence="3 4">
    <name type="scientific">Candidatus Desulfovibrio kirbyi</name>
    <dbReference type="NCBI Taxonomy" id="2696086"/>
    <lineage>
        <taxon>Bacteria</taxon>
        <taxon>Pseudomonadati</taxon>
        <taxon>Thermodesulfobacteriota</taxon>
        <taxon>Desulfovibrionia</taxon>
        <taxon>Desulfovibrionales</taxon>
        <taxon>Desulfovibrionaceae</taxon>
        <taxon>Desulfovibrio</taxon>
    </lineage>
</organism>
<feature type="transmembrane region" description="Helical" evidence="1">
    <location>
        <begin position="61"/>
        <end position="86"/>
    </location>
</feature>